<dbReference type="PANTHER" id="PTHR24567:SF75">
    <property type="entry name" value="FUMARATE AND NITRATE REDUCTION REGULATORY PROTEIN"/>
    <property type="match status" value="1"/>
</dbReference>
<accession>A0A1Z4BUQ2</accession>
<dbReference type="CDD" id="cd00092">
    <property type="entry name" value="HTH_CRP"/>
    <property type="match status" value="1"/>
</dbReference>
<evidence type="ECO:0000313" key="9">
    <source>
        <dbReference type="Proteomes" id="UP000237423"/>
    </source>
</evidence>
<dbReference type="Proteomes" id="UP000237423">
    <property type="component" value="Unassembled WGS sequence"/>
</dbReference>
<organism evidence="6 8">
    <name type="scientific">Methylovulum psychrotolerans</name>
    <dbReference type="NCBI Taxonomy" id="1704499"/>
    <lineage>
        <taxon>Bacteria</taxon>
        <taxon>Pseudomonadati</taxon>
        <taxon>Pseudomonadota</taxon>
        <taxon>Gammaproteobacteria</taxon>
        <taxon>Methylococcales</taxon>
        <taxon>Methylococcaceae</taxon>
        <taxon>Methylovulum</taxon>
    </lineage>
</organism>
<dbReference type="GO" id="GO:0005829">
    <property type="term" value="C:cytosol"/>
    <property type="evidence" value="ECO:0007669"/>
    <property type="project" value="TreeGrafter"/>
</dbReference>
<dbReference type="InterPro" id="IPR014710">
    <property type="entry name" value="RmlC-like_jellyroll"/>
</dbReference>
<keyword evidence="8" id="KW-1185">Reference proteome</keyword>
<dbReference type="InterPro" id="IPR018490">
    <property type="entry name" value="cNMP-bd_dom_sf"/>
</dbReference>
<name>A0A1Z4BUQ2_9GAMM</name>
<dbReference type="PRINTS" id="PR00034">
    <property type="entry name" value="HTHCRP"/>
</dbReference>
<dbReference type="GO" id="GO:0003700">
    <property type="term" value="F:DNA-binding transcription factor activity"/>
    <property type="evidence" value="ECO:0007669"/>
    <property type="project" value="TreeGrafter"/>
</dbReference>
<reference evidence="7 9" key="2">
    <citation type="submission" date="2017-11" db="EMBL/GenBank/DDBJ databases">
        <title>Draft Genome Sequence of Methylobacter psychrotolerans Sph1T, an Obligate Methanotroph from Low-Temperature Environments.</title>
        <authorList>
            <person name="Oshkin I.Y."/>
            <person name="Miroshnikov K."/>
            <person name="Belova S.E."/>
            <person name="Korzhenkov A."/>
            <person name="Toshchakov S.V."/>
            <person name="Dedysh S.N."/>
        </authorList>
    </citation>
    <scope>NUCLEOTIDE SEQUENCE [LARGE SCALE GENOMIC DNA]</scope>
    <source>
        <strain evidence="7 9">Sph1</strain>
    </source>
</reference>
<dbReference type="KEGG" id="mpsy:CEK71_02215"/>
<dbReference type="PROSITE" id="PS50042">
    <property type="entry name" value="CNMP_BINDING_3"/>
    <property type="match status" value="1"/>
</dbReference>
<feature type="domain" description="HTH crp-type" evidence="5">
    <location>
        <begin position="153"/>
        <end position="226"/>
    </location>
</feature>
<protein>
    <submittedName>
        <fullName evidence="6">Crp/Fnr family transcriptional regulator</fullName>
    </submittedName>
</protein>
<dbReference type="SUPFAM" id="SSF46785">
    <property type="entry name" value="Winged helix' DNA-binding domain"/>
    <property type="match status" value="1"/>
</dbReference>
<dbReference type="InterPro" id="IPR012318">
    <property type="entry name" value="HTH_CRP"/>
</dbReference>
<dbReference type="EMBL" id="PGFZ01000001">
    <property type="protein sequence ID" value="POZ53930.1"/>
    <property type="molecule type" value="Genomic_DNA"/>
</dbReference>
<dbReference type="InterPro" id="IPR036390">
    <property type="entry name" value="WH_DNA-bd_sf"/>
</dbReference>
<evidence type="ECO:0000256" key="1">
    <source>
        <dbReference type="ARBA" id="ARBA00023015"/>
    </source>
</evidence>
<dbReference type="CDD" id="cd00038">
    <property type="entry name" value="CAP_ED"/>
    <property type="match status" value="1"/>
</dbReference>
<gene>
    <name evidence="7" type="ORF">AADEFJLK_00972</name>
    <name evidence="6" type="ORF">CEK71_02215</name>
</gene>
<evidence type="ECO:0000259" key="5">
    <source>
        <dbReference type="PROSITE" id="PS51063"/>
    </source>
</evidence>
<dbReference type="EMBL" id="CP022129">
    <property type="protein sequence ID" value="ASF44973.1"/>
    <property type="molecule type" value="Genomic_DNA"/>
</dbReference>
<dbReference type="Gene3D" id="1.10.10.10">
    <property type="entry name" value="Winged helix-like DNA-binding domain superfamily/Winged helix DNA-binding domain"/>
    <property type="match status" value="1"/>
</dbReference>
<dbReference type="GO" id="GO:0003677">
    <property type="term" value="F:DNA binding"/>
    <property type="evidence" value="ECO:0007669"/>
    <property type="project" value="UniProtKB-KW"/>
</dbReference>
<keyword evidence="1" id="KW-0805">Transcription regulation</keyword>
<dbReference type="RefSeq" id="WP_088617856.1">
    <property type="nucleotide sequence ID" value="NZ_CP022129.1"/>
</dbReference>
<reference evidence="6 8" key="1">
    <citation type="submission" date="2017-06" db="EMBL/GenBank/DDBJ databases">
        <title>Genome Sequencing of the methanotroph Methylovulum psychrotolerants str. HV10-M2 isolated from a high-altitude environment.</title>
        <authorList>
            <person name="Mateos-Rivera A."/>
        </authorList>
    </citation>
    <scope>NUCLEOTIDE SEQUENCE [LARGE SCALE GENOMIC DNA]</scope>
    <source>
        <strain evidence="6 8">HV10_M2</strain>
    </source>
</reference>
<dbReference type="AlphaFoldDB" id="A0A1Z4BUQ2"/>
<keyword evidence="3" id="KW-0804">Transcription</keyword>
<evidence type="ECO:0000256" key="3">
    <source>
        <dbReference type="ARBA" id="ARBA00023163"/>
    </source>
</evidence>
<dbReference type="InterPro" id="IPR050397">
    <property type="entry name" value="Env_Response_Regulators"/>
</dbReference>
<evidence type="ECO:0000313" key="6">
    <source>
        <dbReference type="EMBL" id="ASF44973.1"/>
    </source>
</evidence>
<sequence>MAFASASACPHCRLAELCLPYGLHHEAVAQLATAVKSQRLLQADEYVYRQGGDGLYWYAVKSGSFRSFMADSDGFEQTVGFYLPGEIMGLDALQHGRFSCSVVALETAAVCEVPVARLQELCTEIPGLQMQMMRILGKEIASDHEQIVLLGHRSAKERVATFLLMLSRRYGALGFSGTAFNLSMRRQDIANFLGLTIETVSRQLADLNRQGIIRIRQRNVEISDLALLTLIVESCALWRSA</sequence>
<dbReference type="SMART" id="SM00100">
    <property type="entry name" value="cNMP"/>
    <property type="match status" value="1"/>
</dbReference>
<dbReference type="PANTHER" id="PTHR24567">
    <property type="entry name" value="CRP FAMILY TRANSCRIPTIONAL REGULATORY PROTEIN"/>
    <property type="match status" value="1"/>
</dbReference>
<dbReference type="SUPFAM" id="SSF51206">
    <property type="entry name" value="cAMP-binding domain-like"/>
    <property type="match status" value="1"/>
</dbReference>
<dbReference type="SMART" id="SM00419">
    <property type="entry name" value="HTH_CRP"/>
    <property type="match status" value="1"/>
</dbReference>
<dbReference type="InterPro" id="IPR000595">
    <property type="entry name" value="cNMP-bd_dom"/>
</dbReference>
<dbReference type="Pfam" id="PF00027">
    <property type="entry name" value="cNMP_binding"/>
    <property type="match status" value="1"/>
</dbReference>
<dbReference type="Gene3D" id="2.60.120.10">
    <property type="entry name" value="Jelly Rolls"/>
    <property type="match status" value="1"/>
</dbReference>
<dbReference type="Pfam" id="PF13545">
    <property type="entry name" value="HTH_Crp_2"/>
    <property type="match status" value="1"/>
</dbReference>
<dbReference type="Proteomes" id="UP000197019">
    <property type="component" value="Chromosome"/>
</dbReference>
<evidence type="ECO:0000313" key="8">
    <source>
        <dbReference type="Proteomes" id="UP000197019"/>
    </source>
</evidence>
<evidence type="ECO:0000313" key="7">
    <source>
        <dbReference type="EMBL" id="POZ53930.1"/>
    </source>
</evidence>
<keyword evidence="2" id="KW-0238">DNA-binding</keyword>
<feature type="domain" description="Cyclic nucleotide-binding" evidence="4">
    <location>
        <begin position="19"/>
        <end position="97"/>
    </location>
</feature>
<evidence type="ECO:0000259" key="4">
    <source>
        <dbReference type="PROSITE" id="PS50042"/>
    </source>
</evidence>
<proteinExistence type="predicted"/>
<dbReference type="OrthoDB" id="7643467at2"/>
<dbReference type="InterPro" id="IPR036388">
    <property type="entry name" value="WH-like_DNA-bd_sf"/>
</dbReference>
<dbReference type="PROSITE" id="PS51063">
    <property type="entry name" value="HTH_CRP_2"/>
    <property type="match status" value="1"/>
</dbReference>
<dbReference type="FunFam" id="1.10.10.10:FF:000028">
    <property type="entry name" value="Fumarate/nitrate reduction transcriptional regulator Fnr"/>
    <property type="match status" value="1"/>
</dbReference>
<evidence type="ECO:0000256" key="2">
    <source>
        <dbReference type="ARBA" id="ARBA00023125"/>
    </source>
</evidence>